<feature type="transmembrane region" description="Helical" evidence="7">
    <location>
        <begin position="137"/>
        <end position="159"/>
    </location>
</feature>
<dbReference type="Proteomes" id="UP000475117">
    <property type="component" value="Chromosome"/>
</dbReference>
<gene>
    <name evidence="8" type="ORF">G3M56_007665</name>
</gene>
<evidence type="ECO:0000256" key="6">
    <source>
        <dbReference type="ARBA" id="ARBA00023136"/>
    </source>
</evidence>
<feature type="transmembrane region" description="Helical" evidence="7">
    <location>
        <begin position="70"/>
        <end position="91"/>
    </location>
</feature>
<dbReference type="AlphaFoldDB" id="A0A6B3L187"/>
<dbReference type="PANTHER" id="PTHR33508:SF10">
    <property type="entry name" value="UPF0056 INNER MEMBRANE PROTEIN YHGN"/>
    <property type="match status" value="1"/>
</dbReference>
<keyword evidence="4 7" id="KW-0812">Transmembrane</keyword>
<proteinExistence type="inferred from homology"/>
<sequence>MPEMLSLALLLFLVMDPFGNLVVVNSLLGKHTTPKRRQILLRESAIATVILLTTAWGGKWLLSALGLGQASLSISGGIVLFMIAIGMLFPSRRMIDDEIDDNPLIVPLAMPLIAGPSALSMVILFGEKHTGIDVYGAILLASAASAFILWASPWVFAFLGRRGANALERLIGMLLIMISVQMVIDGVSSYLNLPNP</sequence>
<dbReference type="PANTHER" id="PTHR33508">
    <property type="entry name" value="UPF0056 MEMBRANE PROTEIN YHCE"/>
    <property type="match status" value="1"/>
</dbReference>
<dbReference type="GO" id="GO:0005886">
    <property type="term" value="C:plasma membrane"/>
    <property type="evidence" value="ECO:0007669"/>
    <property type="project" value="UniProtKB-SubCell"/>
</dbReference>
<evidence type="ECO:0000256" key="1">
    <source>
        <dbReference type="ARBA" id="ARBA00004651"/>
    </source>
</evidence>
<dbReference type="Pfam" id="PF01914">
    <property type="entry name" value="MarC"/>
    <property type="match status" value="1"/>
</dbReference>
<feature type="transmembrane region" description="Helical" evidence="7">
    <location>
        <begin position="40"/>
        <end position="58"/>
    </location>
</feature>
<evidence type="ECO:0000256" key="2">
    <source>
        <dbReference type="ARBA" id="ARBA00009784"/>
    </source>
</evidence>
<dbReference type="EMBL" id="CP066776">
    <property type="protein sequence ID" value="QQL43782.1"/>
    <property type="molecule type" value="Genomic_DNA"/>
</dbReference>
<dbReference type="KEGG" id="soa:G3M56_007665"/>
<keyword evidence="3" id="KW-1003">Cell membrane</keyword>
<keyword evidence="6 7" id="KW-0472">Membrane</keyword>
<evidence type="ECO:0000256" key="5">
    <source>
        <dbReference type="ARBA" id="ARBA00022989"/>
    </source>
</evidence>
<name>A0A6B3L187_9BACT</name>
<dbReference type="RefSeq" id="WP_164361732.1">
    <property type="nucleotide sequence ID" value="NZ_CP066776.1"/>
</dbReference>
<dbReference type="InterPro" id="IPR002771">
    <property type="entry name" value="Multi_antbiot-R_MarC"/>
</dbReference>
<feature type="transmembrane region" description="Helical" evidence="7">
    <location>
        <begin position="103"/>
        <end position="125"/>
    </location>
</feature>
<evidence type="ECO:0000313" key="9">
    <source>
        <dbReference type="Proteomes" id="UP000475117"/>
    </source>
</evidence>
<accession>A0A6B3L187</accession>
<comment type="similarity">
    <text evidence="2 7">Belongs to the UPF0056 (MarC) family.</text>
</comment>
<evidence type="ECO:0000256" key="4">
    <source>
        <dbReference type="ARBA" id="ARBA00022692"/>
    </source>
</evidence>
<keyword evidence="9" id="KW-1185">Reference proteome</keyword>
<organism evidence="8 9">
    <name type="scientific">Sulfuriroseicoccus oceanibius</name>
    <dbReference type="NCBI Taxonomy" id="2707525"/>
    <lineage>
        <taxon>Bacteria</taxon>
        <taxon>Pseudomonadati</taxon>
        <taxon>Verrucomicrobiota</taxon>
        <taxon>Verrucomicrobiia</taxon>
        <taxon>Verrucomicrobiales</taxon>
        <taxon>Verrucomicrobiaceae</taxon>
        <taxon>Sulfuriroseicoccus</taxon>
    </lineage>
</organism>
<feature type="transmembrane region" description="Helical" evidence="7">
    <location>
        <begin position="171"/>
        <end position="191"/>
    </location>
</feature>
<evidence type="ECO:0000256" key="7">
    <source>
        <dbReference type="RuleBase" id="RU362048"/>
    </source>
</evidence>
<keyword evidence="5 7" id="KW-1133">Transmembrane helix</keyword>
<evidence type="ECO:0000313" key="8">
    <source>
        <dbReference type="EMBL" id="QQL43782.1"/>
    </source>
</evidence>
<evidence type="ECO:0000256" key="3">
    <source>
        <dbReference type="ARBA" id="ARBA00022475"/>
    </source>
</evidence>
<comment type="subcellular location">
    <subcellularLocation>
        <location evidence="1 7">Cell membrane</location>
        <topology evidence="1 7">Multi-pass membrane protein</topology>
    </subcellularLocation>
</comment>
<feature type="transmembrane region" description="Helical" evidence="7">
    <location>
        <begin position="6"/>
        <end position="28"/>
    </location>
</feature>
<dbReference type="NCBIfam" id="TIGR00427">
    <property type="entry name" value="NAAT family transporter"/>
    <property type="match status" value="1"/>
</dbReference>
<protein>
    <recommendedName>
        <fullName evidence="7">UPF0056 membrane protein</fullName>
    </recommendedName>
</protein>
<reference evidence="8 9" key="1">
    <citation type="submission" date="2020-12" db="EMBL/GenBank/DDBJ databases">
        <title>Sulforoseuscoccus oceanibium gen. nov., sp. nov., a representative of the phylum Verrucomicrobia with special cytoplasmic membrane, and proposal of Sulforoseuscoccusaceae fam. nov.</title>
        <authorList>
            <person name="Xi F."/>
        </authorList>
    </citation>
    <scope>NUCLEOTIDE SEQUENCE [LARGE SCALE GENOMIC DNA]</scope>
    <source>
        <strain evidence="8 9">T37</strain>
    </source>
</reference>